<reference evidence="1 2" key="1">
    <citation type="journal article" date="2019" name="Int. J. Syst. Evol. Microbiol.">
        <title>The Global Catalogue of Microorganisms (GCM) 10K type strain sequencing project: providing services to taxonomists for standard genome sequencing and annotation.</title>
        <authorList>
            <consortium name="The Broad Institute Genomics Platform"/>
            <consortium name="The Broad Institute Genome Sequencing Center for Infectious Disease"/>
            <person name="Wu L."/>
            <person name="Ma J."/>
        </authorList>
    </citation>
    <scope>NUCLEOTIDE SEQUENCE [LARGE SCALE GENOMIC DNA]</scope>
    <source>
        <strain evidence="1 2">JCM 1405</strain>
    </source>
</reference>
<evidence type="ECO:0000313" key="2">
    <source>
        <dbReference type="Proteomes" id="UP001500339"/>
    </source>
</evidence>
<protein>
    <submittedName>
        <fullName evidence="1">Propanediol dehydratase small subunit PduE</fullName>
    </submittedName>
</protein>
<sequence>MDEKMLIEKVIREVMASMAGNATEVSQNNCCEKATCKVSLQDYPLASKKPELVKTPTNKSLNDITLKGVLNGEITAKDIKISPETLEMQAQIAEAAGRDAFARNLRRAAELIAVPDERILEIYNSLRPYRSTKQELLDIAEELDKKYNAKINSAFVTEAAEVYEQRNRLKRG</sequence>
<evidence type="ECO:0000313" key="1">
    <source>
        <dbReference type="EMBL" id="GAA0721151.1"/>
    </source>
</evidence>
<dbReference type="NCBIfam" id="NF011972">
    <property type="entry name" value="PRK15443.1-3"/>
    <property type="match status" value="1"/>
</dbReference>
<dbReference type="Gene3D" id="1.10.1510.20">
    <property type="entry name" value="Propanediol/glycerol dehydratase, small subunit"/>
    <property type="match status" value="1"/>
</dbReference>
<accession>A0ABN1ITT3</accession>
<dbReference type="SUPFAM" id="SSF47148">
    <property type="entry name" value="Diol dehydratase, gamma subunit"/>
    <property type="match status" value="1"/>
</dbReference>
<organism evidence="1 2">
    <name type="scientific">Clostridium malenominatum</name>
    <dbReference type="NCBI Taxonomy" id="1539"/>
    <lineage>
        <taxon>Bacteria</taxon>
        <taxon>Bacillati</taxon>
        <taxon>Bacillota</taxon>
        <taxon>Clostridia</taxon>
        <taxon>Eubacteriales</taxon>
        <taxon>Clostridiaceae</taxon>
        <taxon>Clostridium</taxon>
    </lineage>
</organism>
<dbReference type="InterPro" id="IPR036091">
    <property type="entry name" value="Prodiol/glycerol_DeHase__sf_su"/>
</dbReference>
<dbReference type="Pfam" id="PF02287">
    <property type="entry name" value="Dehydratase_SU"/>
    <property type="match status" value="1"/>
</dbReference>
<dbReference type="PIRSF" id="PIRSF018505">
    <property type="entry name" value="Prpndl_dhdrts_sm"/>
    <property type="match status" value="1"/>
</dbReference>
<dbReference type="EMBL" id="BAAACF010000001">
    <property type="protein sequence ID" value="GAA0721151.1"/>
    <property type="molecule type" value="Genomic_DNA"/>
</dbReference>
<name>A0ABN1ITT3_9CLOT</name>
<comment type="caution">
    <text evidence="1">The sequence shown here is derived from an EMBL/GenBank/DDBJ whole genome shotgun (WGS) entry which is preliminary data.</text>
</comment>
<keyword evidence="2" id="KW-1185">Reference proteome</keyword>
<proteinExistence type="predicted"/>
<dbReference type="RefSeq" id="WP_343767598.1">
    <property type="nucleotide sequence ID" value="NZ_BAAACF010000001.1"/>
</dbReference>
<dbReference type="InterPro" id="IPR003207">
    <property type="entry name" value="Ppandiol/glycerol_DeHydtase_su"/>
</dbReference>
<dbReference type="Proteomes" id="UP001500339">
    <property type="component" value="Unassembled WGS sequence"/>
</dbReference>
<gene>
    <name evidence="1" type="primary">pduE</name>
    <name evidence="1" type="ORF">GCM10008905_11240</name>
</gene>